<dbReference type="Gene3D" id="3.30.230.10">
    <property type="match status" value="1"/>
</dbReference>
<evidence type="ECO:0000313" key="4">
    <source>
        <dbReference type="Proteomes" id="UP000246073"/>
    </source>
</evidence>
<accession>A0A2P9HKY3</accession>
<dbReference type="GO" id="GO:0016301">
    <property type="term" value="F:kinase activity"/>
    <property type="evidence" value="ECO:0007669"/>
    <property type="project" value="UniProtKB-KW"/>
</dbReference>
<dbReference type="PIRSF" id="PIRSF033887">
    <property type="entry name" value="PduX"/>
    <property type="match status" value="1"/>
</dbReference>
<evidence type="ECO:0000259" key="2">
    <source>
        <dbReference type="Pfam" id="PF00288"/>
    </source>
</evidence>
<dbReference type="EMBL" id="OOFM01000005">
    <property type="protein sequence ID" value="SPL64732.1"/>
    <property type="molecule type" value="Genomic_DNA"/>
</dbReference>
<dbReference type="GO" id="GO:0005524">
    <property type="term" value="F:ATP binding"/>
    <property type="evidence" value="ECO:0007669"/>
    <property type="project" value="InterPro"/>
</dbReference>
<feature type="domain" description="GHMP kinase N-terminal" evidence="2">
    <location>
        <begin position="86"/>
        <end position="153"/>
    </location>
</feature>
<dbReference type="Pfam" id="PF00288">
    <property type="entry name" value="GHMP_kinases_N"/>
    <property type="match status" value="1"/>
</dbReference>
<keyword evidence="1 3" id="KW-0418">Kinase</keyword>
<keyword evidence="1 3" id="KW-0808">Transferase</keyword>
<protein>
    <submittedName>
        <fullName evidence="3">Threonine kinase in B12 biosynthesis</fullName>
    </submittedName>
</protein>
<dbReference type="InterPro" id="IPR006204">
    <property type="entry name" value="GHMP_kinase_N_dom"/>
</dbReference>
<dbReference type="SUPFAM" id="SSF54211">
    <property type="entry name" value="Ribosomal protein S5 domain 2-like"/>
    <property type="match status" value="1"/>
</dbReference>
<proteinExistence type="predicted"/>
<evidence type="ECO:0000256" key="1">
    <source>
        <dbReference type="ARBA" id="ARBA00022777"/>
    </source>
</evidence>
<organism evidence="3 4">
    <name type="scientific">Ochrobactrum soli</name>
    <dbReference type="NCBI Taxonomy" id="2448455"/>
    <lineage>
        <taxon>Bacteria</taxon>
        <taxon>Pseudomonadati</taxon>
        <taxon>Pseudomonadota</taxon>
        <taxon>Alphaproteobacteria</taxon>
        <taxon>Hyphomicrobiales</taxon>
        <taxon>Brucellaceae</taxon>
        <taxon>Brucella/Ochrobactrum group</taxon>
        <taxon>Ochrobactrum</taxon>
    </lineage>
</organism>
<sequence>MSFSRSVAVEANFFKKRVSPLSLGAGTGRAMAHHGEILQGVFSDDAGGLHRALITLPCPALESVVTFWPENGNKIRTRPAGMSKAARAARLTLDALGKPDMAGCLTIETNIPISLGFGSSTADVVAAIRAVSVAMGVELRHALICRLAVAAETASDSIVFGEHAVLFAHREGHVMEFFPGEYPPLMVVGFISPDDPPVDTLTFTPARYDQSEIESFRVLRGLARKAVLDQDVGLLGRVATASARINQQHLPKRHFDDLLKIGENSNALGVQVAHSGNLMGLLMDANDPEVDLKIGAAVEAAAELGFAGLHQFSVNNDVEILGAVS</sequence>
<gene>
    <name evidence="3" type="ORF">OHAE_599</name>
</gene>
<evidence type="ECO:0000313" key="3">
    <source>
        <dbReference type="EMBL" id="SPL64732.1"/>
    </source>
</evidence>
<dbReference type="Proteomes" id="UP000246073">
    <property type="component" value="Unassembled WGS sequence"/>
</dbReference>
<name>A0A2P9HKY3_9HYPH</name>
<dbReference type="InterPro" id="IPR012363">
    <property type="entry name" value="PduX"/>
</dbReference>
<reference evidence="4" key="1">
    <citation type="submission" date="2017-12" db="EMBL/GenBank/DDBJ databases">
        <authorList>
            <person name="Diaz M."/>
        </authorList>
    </citation>
    <scope>NUCLEOTIDE SEQUENCE [LARGE SCALE GENOMIC DNA]</scope>
    <source>
        <strain evidence="4">FI11154</strain>
    </source>
</reference>
<dbReference type="InterPro" id="IPR014721">
    <property type="entry name" value="Ribsml_uS5_D2-typ_fold_subgr"/>
</dbReference>
<dbReference type="InterPro" id="IPR020568">
    <property type="entry name" value="Ribosomal_Su5_D2-typ_SF"/>
</dbReference>
<dbReference type="AlphaFoldDB" id="A0A2P9HKY3"/>